<proteinExistence type="predicted"/>
<keyword evidence="4" id="KW-1185">Reference proteome</keyword>
<dbReference type="Pfam" id="PF05065">
    <property type="entry name" value="Phage_capsid"/>
    <property type="match status" value="1"/>
</dbReference>
<dbReference type="InterPro" id="IPR054612">
    <property type="entry name" value="Phage_capsid-like_C"/>
</dbReference>
<protein>
    <recommendedName>
        <fullName evidence="2">Phage capsid-like C-terminal domain-containing protein</fullName>
    </recommendedName>
</protein>
<feature type="domain" description="Phage capsid-like C-terminal" evidence="2">
    <location>
        <begin position="90"/>
        <end position="260"/>
    </location>
</feature>
<dbReference type="OrthoDB" id="2043141at2"/>
<evidence type="ECO:0000313" key="4">
    <source>
        <dbReference type="Proteomes" id="UP000012283"/>
    </source>
</evidence>
<dbReference type="STRING" id="1308866.J416_09484"/>
<dbReference type="Proteomes" id="UP000012283">
    <property type="component" value="Unassembled WGS sequence"/>
</dbReference>
<accession>N4WBS8</accession>
<name>N4WBS8_9BACI</name>
<comment type="caution">
    <text evidence="3">The sequence shown here is derived from an EMBL/GenBank/DDBJ whole genome shotgun (WGS) entry which is preliminary data.</text>
</comment>
<organism evidence="3 4">
    <name type="scientific">Gracilibacillus halophilus YIM-C55.5</name>
    <dbReference type="NCBI Taxonomy" id="1308866"/>
    <lineage>
        <taxon>Bacteria</taxon>
        <taxon>Bacillati</taxon>
        <taxon>Bacillota</taxon>
        <taxon>Bacilli</taxon>
        <taxon>Bacillales</taxon>
        <taxon>Bacillaceae</taxon>
        <taxon>Gracilibacillus</taxon>
    </lineage>
</organism>
<dbReference type="AlphaFoldDB" id="N4WBS8"/>
<dbReference type="InterPro" id="IPR024455">
    <property type="entry name" value="Phage_capsid"/>
</dbReference>
<comment type="subcellular location">
    <subcellularLocation>
        <location evidence="1">Virion</location>
    </subcellularLocation>
</comment>
<dbReference type="SUPFAM" id="SSF56563">
    <property type="entry name" value="Major capsid protein gp5"/>
    <property type="match status" value="1"/>
</dbReference>
<evidence type="ECO:0000313" key="3">
    <source>
        <dbReference type="EMBL" id="ENH96719.1"/>
    </source>
</evidence>
<dbReference type="RefSeq" id="WP_003469033.1">
    <property type="nucleotide sequence ID" value="NZ_APML01000033.1"/>
</dbReference>
<evidence type="ECO:0000256" key="1">
    <source>
        <dbReference type="ARBA" id="ARBA00004328"/>
    </source>
</evidence>
<dbReference type="EMBL" id="APML01000033">
    <property type="protein sequence ID" value="ENH96719.1"/>
    <property type="molecule type" value="Genomic_DNA"/>
</dbReference>
<dbReference type="NCBIfam" id="TIGR01554">
    <property type="entry name" value="major_cap_HK97"/>
    <property type="match status" value="1"/>
</dbReference>
<gene>
    <name evidence="3" type="ORF">J416_09484</name>
</gene>
<dbReference type="PATRIC" id="fig|1308866.3.peg.1922"/>
<sequence length="394" mass="43302">MPIKFNNFEEKKEAFAKATREGTEEEQSKALNTMLEALAQDVQGDIMNQVNTQMADNVALQSRGQNVLTSEENKFFNAVIEEGGFKETETLPETTQERIFEDIVKDHPLLNAIGIQNLGAVTEFIYSNDPSGQAVWGPLFDEIKGQLNATFRKEKIEQLKLTAFVPIAKDMLKLGPAWIERYVRTIIAEAMKAGLERGYVAGNGMNQNEPTGLLKSVNKDTGAVTDKTSAGELTFEPGRTTINEMRDVVKKLAEKLDKDGNVADRPRKVAGKIVMVTNPFDTFDIQANATIQNANGVYVTNLPFNPIMTESVFVPEGKVLFFVRGEYIAAVGGGIETNRYRETLALEDADVFIAKRFATGKPKDNNAAQVYDLNINGSTTTTTTSSTTTTTTSA</sequence>
<dbReference type="eggNOG" id="COG4653">
    <property type="taxonomic scope" value="Bacteria"/>
</dbReference>
<reference evidence="3 4" key="1">
    <citation type="submission" date="2013-03" db="EMBL/GenBank/DDBJ databases">
        <title>Draft genome sequence of Gracibacillus halophilus YIM-C55.5, a moderately halophilic and thermophilic organism from the Xiaochaidamu salt lake.</title>
        <authorList>
            <person name="Sugumar T."/>
            <person name="Polireddy D.R."/>
            <person name="Antony A."/>
            <person name="Madhava Y.R."/>
            <person name="Sivakumar N."/>
        </authorList>
    </citation>
    <scope>NUCLEOTIDE SEQUENCE [LARGE SCALE GENOMIC DNA]</scope>
    <source>
        <strain evidence="3 4">YIM-C55.5</strain>
    </source>
</reference>
<evidence type="ECO:0000259" key="2">
    <source>
        <dbReference type="Pfam" id="PF05065"/>
    </source>
</evidence>